<evidence type="ECO:0000313" key="2">
    <source>
        <dbReference type="EMBL" id="KAF3567211.1"/>
    </source>
</evidence>
<feature type="region of interest" description="Disordered" evidence="1">
    <location>
        <begin position="370"/>
        <end position="406"/>
    </location>
</feature>
<organism evidence="2 3">
    <name type="scientific">Brassica cretica</name>
    <name type="common">Mustard</name>
    <dbReference type="NCBI Taxonomy" id="69181"/>
    <lineage>
        <taxon>Eukaryota</taxon>
        <taxon>Viridiplantae</taxon>
        <taxon>Streptophyta</taxon>
        <taxon>Embryophyta</taxon>
        <taxon>Tracheophyta</taxon>
        <taxon>Spermatophyta</taxon>
        <taxon>Magnoliopsida</taxon>
        <taxon>eudicotyledons</taxon>
        <taxon>Gunneridae</taxon>
        <taxon>Pentapetalae</taxon>
        <taxon>rosids</taxon>
        <taxon>malvids</taxon>
        <taxon>Brassicales</taxon>
        <taxon>Brassicaceae</taxon>
        <taxon>Brassiceae</taxon>
        <taxon>Brassica</taxon>
    </lineage>
</organism>
<evidence type="ECO:0000256" key="1">
    <source>
        <dbReference type="SAM" id="MobiDB-lite"/>
    </source>
</evidence>
<keyword evidence="3" id="KW-1185">Reference proteome</keyword>
<reference evidence="2 3" key="1">
    <citation type="journal article" date="2020" name="BMC Genomics">
        <title>Intraspecific diversification of the crop wild relative Brassica cretica Lam. using demographic model selection.</title>
        <authorList>
            <person name="Kioukis A."/>
            <person name="Michalopoulou V.A."/>
            <person name="Briers L."/>
            <person name="Pirintsos S."/>
            <person name="Studholme D.J."/>
            <person name="Pavlidis P."/>
            <person name="Sarris P.F."/>
        </authorList>
    </citation>
    <scope>NUCLEOTIDE SEQUENCE [LARGE SCALE GENOMIC DNA]</scope>
    <source>
        <strain evidence="3">cv. PFS-1207/04</strain>
    </source>
</reference>
<feature type="region of interest" description="Disordered" evidence="1">
    <location>
        <begin position="221"/>
        <end position="245"/>
    </location>
</feature>
<comment type="caution">
    <text evidence="2">The sequence shown here is derived from an EMBL/GenBank/DDBJ whole genome shotgun (WGS) entry which is preliminary data.</text>
</comment>
<name>A0ABQ7D5X9_BRACR</name>
<protein>
    <submittedName>
        <fullName evidence="2">Uncharacterized protein</fullName>
    </submittedName>
</protein>
<accession>A0ABQ7D5X9</accession>
<gene>
    <name evidence="2" type="ORF">DY000_02017318</name>
</gene>
<dbReference type="Proteomes" id="UP000266723">
    <property type="component" value="Unassembled WGS sequence"/>
</dbReference>
<evidence type="ECO:0000313" key="3">
    <source>
        <dbReference type="Proteomes" id="UP000266723"/>
    </source>
</evidence>
<proteinExistence type="predicted"/>
<feature type="region of interest" description="Disordered" evidence="1">
    <location>
        <begin position="266"/>
        <end position="295"/>
    </location>
</feature>
<sequence>MGQYPGILRGRILARLRIRRTKRLNKTRRPKLRILILDSTGLACASRACKGFGASCLVSRSYLDFWVEGTFSMFVLVPRDNLVDSCTAIFSSEVSHHQCWDDLASCFHGTQRILGMLSQNLESRDPLLAWTLVREPDGCVDLQGDLPVYLFDLKSSSSGRLSLIARSLLGTRRFNGRILGSYGTVVLLQNPEMLLGPKGRFWSPEAALDPEIAFRTRRLSEDAEVDGEPGGSSRPLGRFGTRRSIGNPEVPLDPEVVFRTLRSFRDPKVGGEPGGPGSRLGIRRSVGNPEVPLDPETLRSLLGPGGYREPGGLPFLGPEEICSGPGDCMGTGKFLITQGFRDNPSCPSWLPDKWKISIYLKAGEITWPERRRKVPDSGTGTRDPEAGTRTWGQGPGTQRQEPDPGERLTEQKYAGFASREIIPKRSVDLNSEDTWGYLSIIKKGKLKKTVTGLGGYIPEIVKEFYAALPDEMTRGPEVIVVGEKYSGTTFLQIPSKTKTSESPF</sequence>
<dbReference type="EMBL" id="QGKV02000759">
    <property type="protein sequence ID" value="KAF3567211.1"/>
    <property type="molecule type" value="Genomic_DNA"/>
</dbReference>